<organism evidence="1 2">
    <name type="scientific">Araneus ventricosus</name>
    <name type="common">Orbweaver spider</name>
    <name type="synonym">Epeira ventricosa</name>
    <dbReference type="NCBI Taxonomy" id="182803"/>
    <lineage>
        <taxon>Eukaryota</taxon>
        <taxon>Metazoa</taxon>
        <taxon>Ecdysozoa</taxon>
        <taxon>Arthropoda</taxon>
        <taxon>Chelicerata</taxon>
        <taxon>Arachnida</taxon>
        <taxon>Araneae</taxon>
        <taxon>Araneomorphae</taxon>
        <taxon>Entelegynae</taxon>
        <taxon>Araneoidea</taxon>
        <taxon>Araneidae</taxon>
        <taxon>Araneus</taxon>
    </lineage>
</organism>
<comment type="caution">
    <text evidence="1">The sequence shown here is derived from an EMBL/GenBank/DDBJ whole genome shotgun (WGS) entry which is preliminary data.</text>
</comment>
<proteinExistence type="predicted"/>
<dbReference type="EMBL" id="BGPR01057218">
    <property type="protein sequence ID" value="GBO33583.1"/>
    <property type="molecule type" value="Genomic_DNA"/>
</dbReference>
<evidence type="ECO:0000313" key="1">
    <source>
        <dbReference type="EMBL" id="GBO33583.1"/>
    </source>
</evidence>
<protein>
    <submittedName>
        <fullName evidence="1">Uncharacterized protein</fullName>
    </submittedName>
</protein>
<gene>
    <name evidence="1" type="ORF">AVEN_120684_1</name>
</gene>
<keyword evidence="2" id="KW-1185">Reference proteome</keyword>
<accession>A0A4Y2W7B4</accession>
<evidence type="ECO:0000313" key="2">
    <source>
        <dbReference type="Proteomes" id="UP000499080"/>
    </source>
</evidence>
<sequence length="59" mass="6463">MKTLHLNNDAWCELVLSGHDAVTSARMMMLTRCHRGIEKNSPGNFKVPYTSSAAEDVAG</sequence>
<reference evidence="1 2" key="1">
    <citation type="journal article" date="2019" name="Sci. Rep.">
        <title>Orb-weaving spider Araneus ventricosus genome elucidates the spidroin gene catalogue.</title>
        <authorList>
            <person name="Kono N."/>
            <person name="Nakamura H."/>
            <person name="Ohtoshi R."/>
            <person name="Moran D.A.P."/>
            <person name="Shinohara A."/>
            <person name="Yoshida Y."/>
            <person name="Fujiwara M."/>
            <person name="Mori M."/>
            <person name="Tomita M."/>
            <person name="Arakawa K."/>
        </authorList>
    </citation>
    <scope>NUCLEOTIDE SEQUENCE [LARGE SCALE GENOMIC DNA]</scope>
</reference>
<dbReference type="Proteomes" id="UP000499080">
    <property type="component" value="Unassembled WGS sequence"/>
</dbReference>
<feature type="non-terminal residue" evidence="1">
    <location>
        <position position="59"/>
    </location>
</feature>
<name>A0A4Y2W7B4_ARAVE</name>
<dbReference type="AlphaFoldDB" id="A0A4Y2W7B4"/>